<dbReference type="AlphaFoldDB" id="A0AAD9WHE0"/>
<gene>
    <name evidence="3" type="ORF">QTJ16_000209</name>
</gene>
<dbReference type="SUPFAM" id="SSF57850">
    <property type="entry name" value="RING/U-box"/>
    <property type="match status" value="1"/>
</dbReference>
<keyword evidence="1" id="KW-0863">Zinc-finger</keyword>
<accession>A0AAD9WHE0</accession>
<evidence type="ECO:0000259" key="2">
    <source>
        <dbReference type="PROSITE" id="PS50089"/>
    </source>
</evidence>
<name>A0AAD9WHE0_9HELO</name>
<dbReference type="SMART" id="SM00184">
    <property type="entry name" value="RING"/>
    <property type="match status" value="1"/>
</dbReference>
<dbReference type="Gene3D" id="3.30.40.10">
    <property type="entry name" value="Zinc/RING finger domain, C3HC4 (zinc finger)"/>
    <property type="match status" value="1"/>
</dbReference>
<keyword evidence="4" id="KW-1185">Reference proteome</keyword>
<comment type="caution">
    <text evidence="3">The sequence shown here is derived from an EMBL/GenBank/DDBJ whole genome shotgun (WGS) entry which is preliminary data.</text>
</comment>
<evidence type="ECO:0000256" key="1">
    <source>
        <dbReference type="PROSITE-ProRule" id="PRU00175"/>
    </source>
</evidence>
<reference evidence="3" key="1">
    <citation type="submission" date="2023-06" db="EMBL/GenBank/DDBJ databases">
        <title>Draft genome of Marssonina rosae.</title>
        <authorList>
            <person name="Cheng Q."/>
        </authorList>
    </citation>
    <scope>NUCLEOTIDE SEQUENCE</scope>
    <source>
        <strain evidence="3">R4</strain>
    </source>
</reference>
<organism evidence="3 4">
    <name type="scientific">Diplocarpon rosae</name>
    <dbReference type="NCBI Taxonomy" id="946125"/>
    <lineage>
        <taxon>Eukaryota</taxon>
        <taxon>Fungi</taxon>
        <taxon>Dikarya</taxon>
        <taxon>Ascomycota</taxon>
        <taxon>Pezizomycotina</taxon>
        <taxon>Leotiomycetes</taxon>
        <taxon>Helotiales</taxon>
        <taxon>Drepanopezizaceae</taxon>
        <taxon>Diplocarpon</taxon>
    </lineage>
</organism>
<sequence length="312" mass="36468">MSCLEIYTFYRICGHSIQGFRHTAPCHLGEPHRDNRTCWNPLPNKVEHHYIVGYCPMCFTGALIFGEVPEEIMDHDPGEVTIVQNPGVHSRAQIRFNAREARERVENYEKPLSRTHESQRELQEKATMQQNEWEWSQAARDFLQRNPLMDGGTQVPEGCLILDNFKGIACPPFLREATDNLVGNICAICRLPLLPTAQEISEETDEEQLFRMEIGEPRVLPCSDLHAFHHGCIMRDWDSPPLDQAFRRCPVCRKAFRPLYRALRFGEPEYRWYPLENRYWQVGGYFPFTPTHPDQLPNFKRDQLPDRWGDKI</sequence>
<dbReference type="InterPro" id="IPR001841">
    <property type="entry name" value="Znf_RING"/>
</dbReference>
<dbReference type="GO" id="GO:0008270">
    <property type="term" value="F:zinc ion binding"/>
    <property type="evidence" value="ECO:0007669"/>
    <property type="project" value="UniProtKB-KW"/>
</dbReference>
<proteinExistence type="predicted"/>
<keyword evidence="1" id="KW-0862">Zinc</keyword>
<dbReference type="EMBL" id="JAUBYV010000001">
    <property type="protein sequence ID" value="KAK2629389.1"/>
    <property type="molecule type" value="Genomic_DNA"/>
</dbReference>
<dbReference type="InterPro" id="IPR013083">
    <property type="entry name" value="Znf_RING/FYVE/PHD"/>
</dbReference>
<protein>
    <recommendedName>
        <fullName evidence="2">RING-type domain-containing protein</fullName>
    </recommendedName>
</protein>
<evidence type="ECO:0000313" key="4">
    <source>
        <dbReference type="Proteomes" id="UP001285354"/>
    </source>
</evidence>
<feature type="domain" description="RING-type" evidence="2">
    <location>
        <begin position="186"/>
        <end position="253"/>
    </location>
</feature>
<evidence type="ECO:0000313" key="3">
    <source>
        <dbReference type="EMBL" id="KAK2629389.1"/>
    </source>
</evidence>
<dbReference type="Proteomes" id="UP001285354">
    <property type="component" value="Unassembled WGS sequence"/>
</dbReference>
<keyword evidence="1" id="KW-0479">Metal-binding</keyword>
<dbReference type="PROSITE" id="PS50089">
    <property type="entry name" value="ZF_RING_2"/>
    <property type="match status" value="1"/>
</dbReference>